<dbReference type="CDD" id="cd18808">
    <property type="entry name" value="SF1_C_Upf1"/>
    <property type="match status" value="1"/>
</dbReference>
<dbReference type="InterPro" id="IPR047187">
    <property type="entry name" value="SF1_C_Upf1"/>
</dbReference>
<organism evidence="3 4">
    <name type="scientific">Anaeramoeba ignava</name>
    <name type="common">Anaerobic marine amoeba</name>
    <dbReference type="NCBI Taxonomy" id="1746090"/>
    <lineage>
        <taxon>Eukaryota</taxon>
        <taxon>Metamonada</taxon>
        <taxon>Anaeramoebidae</taxon>
        <taxon>Anaeramoeba</taxon>
    </lineage>
</organism>
<evidence type="ECO:0000313" key="3">
    <source>
        <dbReference type="EMBL" id="KAJ5069814.1"/>
    </source>
</evidence>
<dbReference type="Gene3D" id="3.40.50.300">
    <property type="entry name" value="P-loop containing nucleotide triphosphate hydrolases"/>
    <property type="match status" value="1"/>
</dbReference>
<keyword evidence="3" id="KW-0067">ATP-binding</keyword>
<dbReference type="OrthoDB" id="6513042at2759"/>
<keyword evidence="3" id="KW-0347">Helicase</keyword>
<sequence>MLRTQYRCHPLISQICNNLFYQGALLDGISSNQRKPIVNNFPPLFFLDSENGKEEKTWTGSYRNFYEAKIIIGLIEMLLKENISSSKIGVITLYKEQARLINKLLTIFQNGKSKSKSEKEKKKNKKEKSTGILGLKNTFTKRKTNNNNNNKKSGKNEMKQIQISTVDAFQGAEKEICIVSCCRTENLGFIESPNRLNVLLSRAKNHLIIVGRQKVLNSSSVWNSVIKHCIFSMGGICYASDVCKNVEILNLKKEKHFDLGNFDLNFFGIDLNSLINFGNENQNQLNELNQNQLNQLNQLNQNQLNQNQNQNQNQLNQLNQNQNQLNQLNQNQNQNQNQLNQLNQNQNQNNKMVIEQLIKENDLNEFEDKIIKTKKIEENTKISDNKTKELLEKFLDF</sequence>
<dbReference type="InterPro" id="IPR027417">
    <property type="entry name" value="P-loop_NTPase"/>
</dbReference>
<evidence type="ECO:0000259" key="2">
    <source>
        <dbReference type="Pfam" id="PF13087"/>
    </source>
</evidence>
<dbReference type="Proteomes" id="UP001149090">
    <property type="component" value="Unassembled WGS sequence"/>
</dbReference>
<keyword evidence="4" id="KW-1185">Reference proteome</keyword>
<accession>A0A9Q0LCG3</accession>
<proteinExistence type="predicted"/>
<dbReference type="PANTHER" id="PTHR10887:SF518">
    <property type="entry name" value="RNA HELICASE NONSENSE MRNA REDUCING FACTOR"/>
    <property type="match status" value="1"/>
</dbReference>
<dbReference type="Pfam" id="PF13087">
    <property type="entry name" value="AAA_12"/>
    <property type="match status" value="1"/>
</dbReference>
<evidence type="ECO:0000313" key="4">
    <source>
        <dbReference type="Proteomes" id="UP001149090"/>
    </source>
</evidence>
<comment type="caution">
    <text evidence="3">The sequence shown here is derived from an EMBL/GenBank/DDBJ whole genome shotgun (WGS) entry which is preliminary data.</text>
</comment>
<feature type="coiled-coil region" evidence="1">
    <location>
        <begin position="279"/>
        <end position="349"/>
    </location>
</feature>
<dbReference type="AlphaFoldDB" id="A0A9Q0LCG3"/>
<keyword evidence="1" id="KW-0175">Coiled coil</keyword>
<dbReference type="GO" id="GO:0004386">
    <property type="term" value="F:helicase activity"/>
    <property type="evidence" value="ECO:0007669"/>
    <property type="project" value="UniProtKB-KW"/>
</dbReference>
<dbReference type="InterPro" id="IPR045055">
    <property type="entry name" value="DNA2/NAM7-like"/>
</dbReference>
<name>A0A9Q0LCG3_ANAIG</name>
<gene>
    <name evidence="3" type="ORF">M0811_11476</name>
</gene>
<keyword evidence="3" id="KW-0378">Hydrolase</keyword>
<dbReference type="InterPro" id="IPR041679">
    <property type="entry name" value="DNA2/NAM7-like_C"/>
</dbReference>
<evidence type="ECO:0000256" key="1">
    <source>
        <dbReference type="SAM" id="Coils"/>
    </source>
</evidence>
<reference evidence="3" key="1">
    <citation type="submission" date="2022-10" db="EMBL/GenBank/DDBJ databases">
        <title>Novel sulphate-reducing endosymbionts in the free-living metamonad Anaeramoeba.</title>
        <authorList>
            <person name="Jerlstrom-Hultqvist J."/>
            <person name="Cepicka I."/>
            <person name="Gallot-Lavallee L."/>
            <person name="Salas-Leiva D."/>
            <person name="Curtis B.A."/>
            <person name="Zahonova K."/>
            <person name="Pipaliya S."/>
            <person name="Dacks J."/>
            <person name="Roger A.J."/>
        </authorList>
    </citation>
    <scope>NUCLEOTIDE SEQUENCE</scope>
    <source>
        <strain evidence="3">BMAN</strain>
    </source>
</reference>
<dbReference type="SUPFAM" id="SSF52540">
    <property type="entry name" value="P-loop containing nucleoside triphosphate hydrolases"/>
    <property type="match status" value="1"/>
</dbReference>
<dbReference type="PANTHER" id="PTHR10887">
    <property type="entry name" value="DNA2/NAM7 HELICASE FAMILY"/>
    <property type="match status" value="1"/>
</dbReference>
<keyword evidence="3" id="KW-0547">Nucleotide-binding</keyword>
<protein>
    <submittedName>
        <fullName evidence="3">DNA2/nam7 helicase family</fullName>
    </submittedName>
</protein>
<feature type="domain" description="DNA2/NAM7 helicase-like C-terminal" evidence="2">
    <location>
        <begin position="1"/>
        <end position="213"/>
    </location>
</feature>
<dbReference type="EMBL" id="JAPDFW010000102">
    <property type="protein sequence ID" value="KAJ5069814.1"/>
    <property type="molecule type" value="Genomic_DNA"/>
</dbReference>